<name>A0A0V0YQW9_TRIBR</name>
<evidence type="ECO:0000313" key="1">
    <source>
        <dbReference type="EMBL" id="KRY02528.1"/>
    </source>
</evidence>
<accession>A0A0V0YQW9</accession>
<evidence type="ECO:0000313" key="2">
    <source>
        <dbReference type="Proteomes" id="UP000054653"/>
    </source>
</evidence>
<dbReference type="Proteomes" id="UP000054653">
    <property type="component" value="Unassembled WGS sequence"/>
</dbReference>
<keyword evidence="2" id="KW-1185">Reference proteome</keyword>
<reference evidence="1 2" key="1">
    <citation type="submission" date="2015-01" db="EMBL/GenBank/DDBJ databases">
        <title>Evolution of Trichinella species and genotypes.</title>
        <authorList>
            <person name="Korhonen P.K."/>
            <person name="Edoardo P."/>
            <person name="Giuseppe L.R."/>
            <person name="Gasser R.B."/>
        </authorList>
    </citation>
    <scope>NUCLEOTIDE SEQUENCE [LARGE SCALE GENOMIC DNA]</scope>
    <source>
        <strain evidence="1">ISS120</strain>
    </source>
</reference>
<dbReference type="AlphaFoldDB" id="A0A0V0YQW9"/>
<dbReference type="EMBL" id="JYDI01007441">
    <property type="protein sequence ID" value="KRY02528.1"/>
    <property type="molecule type" value="Genomic_DNA"/>
</dbReference>
<gene>
    <name evidence="1" type="ORF">T03_14963</name>
</gene>
<organism evidence="1 2">
    <name type="scientific">Trichinella britovi</name>
    <name type="common">Parasitic roundworm</name>
    <dbReference type="NCBI Taxonomy" id="45882"/>
    <lineage>
        <taxon>Eukaryota</taxon>
        <taxon>Metazoa</taxon>
        <taxon>Ecdysozoa</taxon>
        <taxon>Nematoda</taxon>
        <taxon>Enoplea</taxon>
        <taxon>Dorylaimia</taxon>
        <taxon>Trichinellida</taxon>
        <taxon>Trichinellidae</taxon>
        <taxon>Trichinella</taxon>
    </lineage>
</organism>
<protein>
    <submittedName>
        <fullName evidence="1">Uncharacterized protein</fullName>
    </submittedName>
</protein>
<sequence>MHYNSYSWWCDASHFVQNLPALSLFAHAKRDW</sequence>
<comment type="caution">
    <text evidence="1">The sequence shown here is derived from an EMBL/GenBank/DDBJ whole genome shotgun (WGS) entry which is preliminary data.</text>
</comment>
<proteinExistence type="predicted"/>